<reference evidence="3" key="1">
    <citation type="submission" date="2009-09" db="EMBL/GenBank/DDBJ databases">
        <title>The complete chromosome of Sebaldella termitidis ATCC 33386.</title>
        <authorList>
            <consortium name="US DOE Joint Genome Institute (JGI-PGF)"/>
            <person name="Lucas S."/>
            <person name="Copeland A."/>
            <person name="Lapidus A."/>
            <person name="Glavina del Rio T."/>
            <person name="Dalin E."/>
            <person name="Tice H."/>
            <person name="Bruce D."/>
            <person name="Goodwin L."/>
            <person name="Pitluck S."/>
            <person name="Kyrpides N."/>
            <person name="Mavromatis K."/>
            <person name="Ivanova N."/>
            <person name="Mikhailova N."/>
            <person name="Sims D."/>
            <person name="Meincke L."/>
            <person name="Brettin T."/>
            <person name="Detter J.C."/>
            <person name="Han C."/>
            <person name="Larimer F."/>
            <person name="Land M."/>
            <person name="Hauser L."/>
            <person name="Markowitz V."/>
            <person name="Cheng J.F."/>
            <person name="Hugenholtz P."/>
            <person name="Woyke T."/>
            <person name="Wu D."/>
            <person name="Eisen J.A."/>
        </authorList>
    </citation>
    <scope>NUCLEOTIDE SEQUENCE [LARGE SCALE GENOMIC DNA]</scope>
    <source>
        <strain evidence="3">ATCC 33386 / NCTC 11300</strain>
    </source>
</reference>
<protein>
    <submittedName>
        <fullName evidence="2">Uncharacterized protein</fullName>
    </submittedName>
</protein>
<dbReference type="Proteomes" id="UP000000845">
    <property type="component" value="Chromosome"/>
</dbReference>
<proteinExistence type="predicted"/>
<sequence>MGDWIAFRQMKKFVEGTIQSGTVLDLRSLTGGVPWENEQIFLDMYSYLPDFTKTRYYAEAIPLGDNKYQIICRLVGYDYSNAIRLPDMNVDPNAEWITIYSGQFYGVNYTYNNAGTLGVEGHRAYANGNLFVEHAGSRVEKIAGYTASYFNPTQQNGAVVIQQFGRSYGGTLSNITIFTTPAEIKDLLVNFVAMEGDF</sequence>
<dbReference type="EMBL" id="CP001739">
    <property type="protein sequence ID" value="ACZ08140.1"/>
    <property type="molecule type" value="Genomic_DNA"/>
</dbReference>
<dbReference type="RefSeq" id="WP_012860736.1">
    <property type="nucleotide sequence ID" value="NC_013517.1"/>
</dbReference>
<dbReference type="KEGG" id="str:Sterm_1273"/>
<keyword evidence="3" id="KW-1185">Reference proteome</keyword>
<dbReference type="STRING" id="526218.Sterm_1273"/>
<evidence type="ECO:0000313" key="1">
    <source>
        <dbReference type="EMBL" id="ACZ08140.1"/>
    </source>
</evidence>
<gene>
    <name evidence="1" type="ordered locus">Sterm_1273</name>
    <name evidence="2" type="ordered locus">Sterm_3890</name>
</gene>
<name>D1AG98_SEBTE</name>
<evidence type="ECO:0000313" key="3">
    <source>
        <dbReference type="Proteomes" id="UP000000845"/>
    </source>
</evidence>
<reference evidence="2 3" key="2">
    <citation type="journal article" date="2010" name="Stand. Genomic Sci.">
        <title>Complete genome sequence of Sebaldella termitidis type strain (NCTC 11300).</title>
        <authorList>
            <person name="Harmon-Smith M."/>
            <person name="Celia L."/>
            <person name="Chertkov O."/>
            <person name="Lapidus A."/>
            <person name="Copeland A."/>
            <person name="Glavina Del Rio T."/>
            <person name="Nolan M."/>
            <person name="Lucas S."/>
            <person name="Tice H."/>
            <person name="Cheng J.F."/>
            <person name="Han C."/>
            <person name="Detter J.C."/>
            <person name="Bruce D."/>
            <person name="Goodwin L."/>
            <person name="Pitluck S."/>
            <person name="Pati A."/>
            <person name="Liolios K."/>
            <person name="Ivanova N."/>
            <person name="Mavromatis K."/>
            <person name="Mikhailova N."/>
            <person name="Chen A."/>
            <person name="Palaniappan K."/>
            <person name="Land M."/>
            <person name="Hauser L."/>
            <person name="Chang Y.J."/>
            <person name="Jeffries C.D."/>
            <person name="Brettin T."/>
            <person name="Goker M."/>
            <person name="Beck B."/>
            <person name="Bristow J."/>
            <person name="Eisen J.A."/>
            <person name="Markowitz V."/>
            <person name="Hugenholtz P."/>
            <person name="Kyrpides N.C."/>
            <person name="Klenk H.P."/>
            <person name="Chen F."/>
        </authorList>
    </citation>
    <scope>NUCLEOTIDE SEQUENCE [LARGE SCALE GENOMIC DNA]</scope>
    <source>
        <strain evidence="2">ATCC 33386</strain>
        <strain evidence="3">ATCC 33386 / NCTC 11300</strain>
    </source>
</reference>
<organism evidence="2 3">
    <name type="scientific">Sebaldella termitidis (strain ATCC 33386 / NCTC 11300)</name>
    <dbReference type="NCBI Taxonomy" id="526218"/>
    <lineage>
        <taxon>Bacteria</taxon>
        <taxon>Fusobacteriati</taxon>
        <taxon>Fusobacteriota</taxon>
        <taxon>Fusobacteriia</taxon>
        <taxon>Fusobacteriales</taxon>
        <taxon>Leptotrichiaceae</taxon>
        <taxon>Sebaldella</taxon>
    </lineage>
</organism>
<dbReference type="AlphaFoldDB" id="D1AG98"/>
<evidence type="ECO:0000313" key="2">
    <source>
        <dbReference type="EMBL" id="ACZ10724.1"/>
    </source>
</evidence>
<dbReference type="EMBL" id="CP001739">
    <property type="protein sequence ID" value="ACZ10724.1"/>
    <property type="molecule type" value="Genomic_DNA"/>
</dbReference>
<dbReference type="KEGG" id="str:Sterm_3890"/>
<dbReference type="HOGENOM" id="CLU_1377299_0_0_0"/>
<accession>D1AG98</accession>